<feature type="transmembrane region" description="Helical" evidence="1">
    <location>
        <begin position="59"/>
        <end position="80"/>
    </location>
</feature>
<feature type="transmembrane region" description="Helical" evidence="1">
    <location>
        <begin position="407"/>
        <end position="427"/>
    </location>
</feature>
<evidence type="ECO:0000313" key="2">
    <source>
        <dbReference type="EMBL" id="MFD1196339.1"/>
    </source>
</evidence>
<feature type="transmembrane region" description="Helical" evidence="1">
    <location>
        <begin position="200"/>
        <end position="220"/>
    </location>
</feature>
<organism evidence="2 3">
    <name type="scientific">Seohaeicola saemankumensis</name>
    <dbReference type="NCBI Taxonomy" id="481181"/>
    <lineage>
        <taxon>Bacteria</taxon>
        <taxon>Pseudomonadati</taxon>
        <taxon>Pseudomonadota</taxon>
        <taxon>Alphaproteobacteria</taxon>
        <taxon>Rhodobacterales</taxon>
        <taxon>Roseobacteraceae</taxon>
        <taxon>Seohaeicola</taxon>
    </lineage>
</organism>
<keyword evidence="1" id="KW-0812">Transmembrane</keyword>
<feature type="transmembrane region" description="Helical" evidence="1">
    <location>
        <begin position="379"/>
        <end position="401"/>
    </location>
</feature>
<feature type="transmembrane region" description="Helical" evidence="1">
    <location>
        <begin position="170"/>
        <end position="194"/>
    </location>
</feature>
<dbReference type="Gene3D" id="1.20.1250.20">
    <property type="entry name" value="MFS general substrate transporter like domains"/>
    <property type="match status" value="1"/>
</dbReference>
<name>A0ABW3TGP1_9RHOB</name>
<dbReference type="InterPro" id="IPR036259">
    <property type="entry name" value="MFS_trans_sf"/>
</dbReference>
<dbReference type="EMBL" id="JBHTKR010000007">
    <property type="protein sequence ID" value="MFD1196339.1"/>
    <property type="molecule type" value="Genomic_DNA"/>
</dbReference>
<keyword evidence="3" id="KW-1185">Reference proteome</keyword>
<feature type="transmembrane region" description="Helical" evidence="1">
    <location>
        <begin position="252"/>
        <end position="273"/>
    </location>
</feature>
<accession>A0ABW3TGP1</accession>
<dbReference type="RefSeq" id="WP_380794254.1">
    <property type="nucleotide sequence ID" value="NZ_JBHTKR010000007.1"/>
</dbReference>
<sequence length="433" mass="44663">MTDMPTEQPTADRKRRIFARLTGSDPADLQQDEAANGLIHVTALSLTKVADSLIDPKLVLAWLLSALGAPGFIIGALVPVREAGSLLPQLILARRVEQVAQRKRIWAMGAAMQGLSVLGIAWAVLTLQGAVAGWTVLGLLAVLATARAAASVSYKDVLARTVAMGRRGAVSGLAGVAASVAAFGFGLLMALGIFDLAIPVLATALAVAGGAFLLAGALFLRLAEPANAGEAPDDNGAAALFRPLFEDRQLQMFVAARAALTVTALAPPFIVMLSSANGQRALDQLGPMVMASTAAAVVSSYVWGRLSDRSSRQTLMAAGALASVVLLIIGLVGMQPVGLGGAWGAGLAVFAAQIAYEGVRAGRKLHLTDMATDDFRARYTALSNTLIGVVLMAGGVFGLLADRFGPAILLVVFAVLSLVGAIIASRLDEVQRP</sequence>
<dbReference type="PANTHER" id="PTHR23526">
    <property type="entry name" value="INTEGRAL MEMBRANE TRANSPORT PROTEIN-RELATED"/>
    <property type="match status" value="1"/>
</dbReference>
<feature type="transmembrane region" description="Helical" evidence="1">
    <location>
        <begin position="285"/>
        <end position="303"/>
    </location>
</feature>
<protein>
    <submittedName>
        <fullName evidence="2">MFS transporter</fullName>
    </submittedName>
</protein>
<evidence type="ECO:0000256" key="1">
    <source>
        <dbReference type="SAM" id="Phobius"/>
    </source>
</evidence>
<feature type="transmembrane region" description="Helical" evidence="1">
    <location>
        <begin position="105"/>
        <end position="125"/>
    </location>
</feature>
<evidence type="ECO:0000313" key="3">
    <source>
        <dbReference type="Proteomes" id="UP001597151"/>
    </source>
</evidence>
<proteinExistence type="predicted"/>
<feature type="transmembrane region" description="Helical" evidence="1">
    <location>
        <begin position="131"/>
        <end position="150"/>
    </location>
</feature>
<comment type="caution">
    <text evidence="2">The sequence shown here is derived from an EMBL/GenBank/DDBJ whole genome shotgun (WGS) entry which is preliminary data.</text>
</comment>
<keyword evidence="1" id="KW-1133">Transmembrane helix</keyword>
<dbReference type="SUPFAM" id="SSF103473">
    <property type="entry name" value="MFS general substrate transporter"/>
    <property type="match status" value="1"/>
</dbReference>
<dbReference type="InterPro" id="IPR052528">
    <property type="entry name" value="Sugar_transport-like"/>
</dbReference>
<feature type="transmembrane region" description="Helical" evidence="1">
    <location>
        <begin position="315"/>
        <end position="334"/>
    </location>
</feature>
<gene>
    <name evidence="2" type="ORF">ACFQ3C_16835</name>
</gene>
<reference evidence="3" key="1">
    <citation type="journal article" date="2019" name="Int. J. Syst. Evol. Microbiol.">
        <title>The Global Catalogue of Microorganisms (GCM) 10K type strain sequencing project: providing services to taxonomists for standard genome sequencing and annotation.</title>
        <authorList>
            <consortium name="The Broad Institute Genomics Platform"/>
            <consortium name="The Broad Institute Genome Sequencing Center for Infectious Disease"/>
            <person name="Wu L."/>
            <person name="Ma J."/>
        </authorList>
    </citation>
    <scope>NUCLEOTIDE SEQUENCE [LARGE SCALE GENOMIC DNA]</scope>
    <source>
        <strain evidence="3">CCUG 55328</strain>
    </source>
</reference>
<keyword evidence="1" id="KW-0472">Membrane</keyword>
<dbReference type="PANTHER" id="PTHR23526:SF4">
    <property type="entry name" value="INTEGRAL MEMBRANE TRANSPORT PROTEIN"/>
    <property type="match status" value="1"/>
</dbReference>
<feature type="transmembrane region" description="Helical" evidence="1">
    <location>
        <begin position="340"/>
        <end position="359"/>
    </location>
</feature>
<dbReference type="Proteomes" id="UP001597151">
    <property type="component" value="Unassembled WGS sequence"/>
</dbReference>